<organism evidence="1">
    <name type="scientific">Lepeophtheirus salmonis</name>
    <name type="common">Salmon louse</name>
    <name type="synonym">Caligus salmonis</name>
    <dbReference type="NCBI Taxonomy" id="72036"/>
    <lineage>
        <taxon>Eukaryota</taxon>
        <taxon>Metazoa</taxon>
        <taxon>Ecdysozoa</taxon>
        <taxon>Arthropoda</taxon>
        <taxon>Crustacea</taxon>
        <taxon>Multicrustacea</taxon>
        <taxon>Hexanauplia</taxon>
        <taxon>Copepoda</taxon>
        <taxon>Siphonostomatoida</taxon>
        <taxon>Caligidae</taxon>
        <taxon>Lepeophtheirus</taxon>
    </lineage>
</organism>
<accession>A0A0K2TGU4</accession>
<protein>
    <submittedName>
        <fullName evidence="1">Uncharacterized protein</fullName>
    </submittedName>
</protein>
<sequence length="57" mass="6533">MKGLAKCIFIFISNPKICITDVFLFISSNYLVVFVIHVRNCQNKGLLLTYTVVVYTM</sequence>
<dbReference type="EMBL" id="HACA01007456">
    <property type="protein sequence ID" value="CDW24817.1"/>
    <property type="molecule type" value="Transcribed_RNA"/>
</dbReference>
<dbReference type="AlphaFoldDB" id="A0A0K2TGU4"/>
<reference evidence="1" key="1">
    <citation type="submission" date="2014-05" db="EMBL/GenBank/DDBJ databases">
        <authorList>
            <person name="Chronopoulou M."/>
        </authorList>
    </citation>
    <scope>NUCLEOTIDE SEQUENCE</scope>
    <source>
        <tissue evidence="1">Whole organism</tissue>
    </source>
</reference>
<proteinExistence type="predicted"/>
<name>A0A0K2TGU4_LEPSM</name>
<evidence type="ECO:0000313" key="1">
    <source>
        <dbReference type="EMBL" id="CDW24817.1"/>
    </source>
</evidence>